<reference evidence="2" key="1">
    <citation type="submission" date="2020-10" db="EMBL/GenBank/DDBJ databases">
        <authorList>
            <person name="Gilroy R."/>
        </authorList>
    </citation>
    <scope>NUCLEOTIDE SEQUENCE</scope>
    <source>
        <strain evidence="2">ChiGjej2B2-16831</strain>
    </source>
</reference>
<dbReference type="CDD" id="cd00093">
    <property type="entry name" value="HTH_XRE"/>
    <property type="match status" value="1"/>
</dbReference>
<comment type="caution">
    <text evidence="2">The sequence shown here is derived from an EMBL/GenBank/DDBJ whole genome shotgun (WGS) entry which is preliminary data.</text>
</comment>
<proteinExistence type="predicted"/>
<reference evidence="2" key="2">
    <citation type="journal article" date="2021" name="PeerJ">
        <title>Extensive microbial diversity within the chicken gut microbiome revealed by metagenomics and culture.</title>
        <authorList>
            <person name="Gilroy R."/>
            <person name="Ravi A."/>
            <person name="Getino M."/>
            <person name="Pursley I."/>
            <person name="Horton D.L."/>
            <person name="Alikhan N.F."/>
            <person name="Baker D."/>
            <person name="Gharbi K."/>
            <person name="Hall N."/>
            <person name="Watson M."/>
            <person name="Adriaenssens E.M."/>
            <person name="Foster-Nyarko E."/>
            <person name="Jarju S."/>
            <person name="Secka A."/>
            <person name="Antonio M."/>
            <person name="Oren A."/>
            <person name="Chaudhuri R.R."/>
            <person name="La Ragione R."/>
            <person name="Hildebrand F."/>
            <person name="Pallen M.J."/>
        </authorList>
    </citation>
    <scope>NUCLEOTIDE SEQUENCE</scope>
    <source>
        <strain evidence="2">ChiGjej2B2-16831</strain>
    </source>
</reference>
<dbReference type="Gene3D" id="1.10.260.40">
    <property type="entry name" value="lambda repressor-like DNA-binding domains"/>
    <property type="match status" value="1"/>
</dbReference>
<protein>
    <submittedName>
        <fullName evidence="2">Helix-turn-helix transcriptional regulator</fullName>
    </submittedName>
</protein>
<organism evidence="2 3">
    <name type="scientific">Candidatus Aphodomorpha intestinavium</name>
    <dbReference type="NCBI Taxonomy" id="2840672"/>
    <lineage>
        <taxon>Bacteria</taxon>
        <taxon>Bacillati</taxon>
        <taxon>Bacillota</taxon>
        <taxon>Clostridia</taxon>
        <taxon>Eubacteriales</taxon>
        <taxon>Candidatus Aphodomorpha</taxon>
    </lineage>
</organism>
<evidence type="ECO:0000259" key="1">
    <source>
        <dbReference type="SMART" id="SM00530"/>
    </source>
</evidence>
<dbReference type="Pfam" id="PF13560">
    <property type="entry name" value="HTH_31"/>
    <property type="match status" value="1"/>
</dbReference>
<dbReference type="SUPFAM" id="SSF47413">
    <property type="entry name" value="lambda repressor-like DNA-binding domains"/>
    <property type="match status" value="1"/>
</dbReference>
<accession>A0A9D1N408</accession>
<dbReference type="InterPro" id="IPR010982">
    <property type="entry name" value="Lambda_DNA-bd_dom_sf"/>
</dbReference>
<evidence type="ECO:0000313" key="3">
    <source>
        <dbReference type="Proteomes" id="UP000824128"/>
    </source>
</evidence>
<evidence type="ECO:0000313" key="2">
    <source>
        <dbReference type="EMBL" id="HIU94475.1"/>
    </source>
</evidence>
<name>A0A9D1N408_9FIRM</name>
<dbReference type="GO" id="GO:0003677">
    <property type="term" value="F:DNA binding"/>
    <property type="evidence" value="ECO:0007669"/>
    <property type="project" value="InterPro"/>
</dbReference>
<feature type="domain" description="HTH cro/C1-type" evidence="1">
    <location>
        <begin position="6"/>
        <end position="61"/>
    </location>
</feature>
<gene>
    <name evidence="2" type="ORF">IAD24_04875</name>
</gene>
<dbReference type="AlphaFoldDB" id="A0A9D1N408"/>
<dbReference type="EMBL" id="DVNZ01000150">
    <property type="protein sequence ID" value="HIU94475.1"/>
    <property type="molecule type" value="Genomic_DNA"/>
</dbReference>
<sequence>MHVYERVRAYVEERGLEPGAVASTAGIPRAWFAAMLAGKRRMYAEDLRAICLALGVSADEMIGYGEPCERTG</sequence>
<dbReference type="SMART" id="SM00530">
    <property type="entry name" value="HTH_XRE"/>
    <property type="match status" value="1"/>
</dbReference>
<dbReference type="Proteomes" id="UP000824128">
    <property type="component" value="Unassembled WGS sequence"/>
</dbReference>
<dbReference type="InterPro" id="IPR001387">
    <property type="entry name" value="Cro/C1-type_HTH"/>
</dbReference>